<keyword evidence="6" id="KW-0963">Cytoplasm</keyword>
<dbReference type="Pfam" id="PF01926">
    <property type="entry name" value="MMR_HSR1"/>
    <property type="match status" value="1"/>
</dbReference>
<dbReference type="EMBL" id="CP012542">
    <property type="protein sequence ID" value="QCD45434.1"/>
    <property type="molecule type" value="Genomic_DNA"/>
</dbReference>
<evidence type="ECO:0000259" key="8">
    <source>
        <dbReference type="PROSITE" id="PS51709"/>
    </source>
</evidence>
<dbReference type="RefSeq" id="WP_171994163.1">
    <property type="nucleotide sequence ID" value="NZ_CP012542.1"/>
</dbReference>
<keyword evidence="6" id="KW-0378">Hydrolase</keyword>
<feature type="binding site" evidence="6">
    <location>
        <position position="445"/>
    </location>
    <ligand>
        <name>(6S)-5-formyl-5,6,7,8-tetrahydrofolate</name>
        <dbReference type="ChEBI" id="CHEBI:57457"/>
    </ligand>
</feature>
<name>A0A6G5QIJ4_9BACT</name>
<dbReference type="InterPro" id="IPR018948">
    <property type="entry name" value="GTP-bd_TrmE_N"/>
</dbReference>
<comment type="function">
    <text evidence="6">Exhibits a very high intrinsic GTPase hydrolysis rate. Involved in the addition of a carboxymethylaminomethyl (cmnm) group at the wobble position (U34) of certain tRNAs, forming tRNA-cmnm(5)s(2)U34.</text>
</comment>
<reference evidence="9 10" key="1">
    <citation type="submission" date="2016-07" db="EMBL/GenBank/DDBJ databases">
        <title>Comparative genomics of the Campylobacter concisus group.</title>
        <authorList>
            <person name="Miller W.G."/>
            <person name="Yee E."/>
            <person name="Chapman M.H."/>
            <person name="Huynh S."/>
            <person name="Bono J.L."/>
            <person name="On S.L.W."/>
            <person name="StLeger J."/>
            <person name="Foster G."/>
            <person name="Parker C.T."/>
        </authorList>
    </citation>
    <scope>NUCLEOTIDE SEQUENCE [LARGE SCALE GENOMIC DNA]</scope>
    <source>
        <strain evidence="9 10">CCUG 21559</strain>
    </source>
</reference>
<dbReference type="GO" id="GO:0030488">
    <property type="term" value="P:tRNA methylation"/>
    <property type="evidence" value="ECO:0007669"/>
    <property type="project" value="TreeGrafter"/>
</dbReference>
<protein>
    <recommendedName>
        <fullName evidence="6">tRNA modification GTPase MnmE</fullName>
        <ecNumber evidence="6">3.6.-.-</ecNumber>
    </recommendedName>
</protein>
<dbReference type="InterPro" id="IPR004520">
    <property type="entry name" value="GTPase_MnmE"/>
</dbReference>
<evidence type="ECO:0000256" key="7">
    <source>
        <dbReference type="RuleBase" id="RU003313"/>
    </source>
</evidence>
<dbReference type="Proteomes" id="UP000503264">
    <property type="component" value="Chromosome"/>
</dbReference>
<dbReference type="GO" id="GO:0046872">
    <property type="term" value="F:metal ion binding"/>
    <property type="evidence" value="ECO:0007669"/>
    <property type="project" value="UniProtKB-KW"/>
</dbReference>
<dbReference type="InterPro" id="IPR005225">
    <property type="entry name" value="Small_GTP-bd"/>
</dbReference>
<comment type="similarity">
    <text evidence="1 6 7">Belongs to the TRAFAC class TrmE-Era-EngA-EngB-Septin-like GTPase superfamily. TrmE GTPase family.</text>
</comment>
<dbReference type="CDD" id="cd14858">
    <property type="entry name" value="TrmE_N"/>
    <property type="match status" value="1"/>
</dbReference>
<dbReference type="GO" id="GO:0005525">
    <property type="term" value="F:GTP binding"/>
    <property type="evidence" value="ECO:0007669"/>
    <property type="project" value="UniProtKB-UniRule"/>
</dbReference>
<keyword evidence="4 6" id="KW-0630">Potassium</keyword>
<dbReference type="EC" id="3.6.-.-" evidence="6"/>
<evidence type="ECO:0000256" key="6">
    <source>
        <dbReference type="HAMAP-Rule" id="MF_00379"/>
    </source>
</evidence>
<dbReference type="Pfam" id="PF10396">
    <property type="entry name" value="TrmE_N"/>
    <property type="match status" value="1"/>
</dbReference>
<dbReference type="HAMAP" id="MF_00379">
    <property type="entry name" value="GTPase_MnmE"/>
    <property type="match status" value="1"/>
</dbReference>
<keyword evidence="6" id="KW-0460">Magnesium</keyword>
<dbReference type="InterPro" id="IPR027368">
    <property type="entry name" value="MnmE_dom2"/>
</dbReference>
<dbReference type="PANTHER" id="PTHR42714:SF2">
    <property type="entry name" value="TRNA MODIFICATION GTPASE GTPBP3, MITOCHONDRIAL"/>
    <property type="match status" value="1"/>
</dbReference>
<dbReference type="GO" id="GO:0003924">
    <property type="term" value="F:GTPase activity"/>
    <property type="evidence" value="ECO:0007669"/>
    <property type="project" value="UniProtKB-UniRule"/>
</dbReference>
<feature type="domain" description="TrmE-type G" evidence="8">
    <location>
        <begin position="218"/>
        <end position="370"/>
    </location>
</feature>
<comment type="subunit">
    <text evidence="6">Homodimer. Heterotetramer of two MnmE and two MnmG subunits.</text>
</comment>
<dbReference type="GO" id="GO:0002098">
    <property type="term" value="P:tRNA wobble uridine modification"/>
    <property type="evidence" value="ECO:0007669"/>
    <property type="project" value="TreeGrafter"/>
</dbReference>
<dbReference type="Gene3D" id="3.30.1360.120">
    <property type="entry name" value="Probable tRNA modification gtpase trme, domain 1"/>
    <property type="match status" value="1"/>
</dbReference>
<evidence type="ECO:0000256" key="2">
    <source>
        <dbReference type="ARBA" id="ARBA00022694"/>
    </source>
</evidence>
<dbReference type="GO" id="GO:0005829">
    <property type="term" value="C:cytosol"/>
    <property type="evidence" value="ECO:0007669"/>
    <property type="project" value="TreeGrafter"/>
</dbReference>
<keyword evidence="6" id="KW-0479">Metal-binding</keyword>
<accession>A0A6G5QIJ4</accession>
<feature type="binding site" evidence="6">
    <location>
        <begin position="247"/>
        <end position="253"/>
    </location>
    <ligand>
        <name>GTP</name>
        <dbReference type="ChEBI" id="CHEBI:37565"/>
    </ligand>
</feature>
<feature type="binding site" evidence="6">
    <location>
        <position position="122"/>
    </location>
    <ligand>
        <name>(6S)-5-formyl-5,6,7,8-tetrahydrofolate</name>
        <dbReference type="ChEBI" id="CHEBI:57457"/>
    </ligand>
</feature>
<dbReference type="InterPro" id="IPR025867">
    <property type="entry name" value="MnmE_helical"/>
</dbReference>
<proteinExistence type="inferred from homology"/>
<dbReference type="InterPro" id="IPR027417">
    <property type="entry name" value="P-loop_NTPase"/>
</dbReference>
<dbReference type="Pfam" id="PF12631">
    <property type="entry name" value="MnmE_helical"/>
    <property type="match status" value="1"/>
</dbReference>
<evidence type="ECO:0000256" key="4">
    <source>
        <dbReference type="ARBA" id="ARBA00022958"/>
    </source>
</evidence>
<keyword evidence="2 6" id="KW-0819">tRNA processing</keyword>
<feature type="binding site" evidence="6">
    <location>
        <begin position="228"/>
        <end position="233"/>
    </location>
    <ligand>
        <name>GTP</name>
        <dbReference type="ChEBI" id="CHEBI:37565"/>
    </ligand>
</feature>
<feature type="binding site" evidence="6">
    <location>
        <position position="83"/>
    </location>
    <ligand>
        <name>(6S)-5-formyl-5,6,7,8-tetrahydrofolate</name>
        <dbReference type="ChEBI" id="CHEBI:57457"/>
    </ligand>
</feature>
<organism evidence="9 10">
    <name type="scientific">Campylobacter mucosalis CCUG 21559</name>
    <dbReference type="NCBI Taxonomy" id="1032067"/>
    <lineage>
        <taxon>Bacteria</taxon>
        <taxon>Pseudomonadati</taxon>
        <taxon>Campylobacterota</taxon>
        <taxon>Epsilonproteobacteria</taxon>
        <taxon>Campylobacterales</taxon>
        <taxon>Campylobacteraceae</taxon>
        <taxon>Campylobacter</taxon>
    </lineage>
</organism>
<dbReference type="InterPro" id="IPR031168">
    <property type="entry name" value="G_TrmE"/>
</dbReference>
<sequence>MTSLKNDTIVAIATANGVGSIGIIRLSGADALNIALKLTKKTNLTPRLATLCKIYSLNNEFIDEAILLYFKAPASFTGEDVVEFQAHGGFMVLKLIISQLVKAGAKMAKPGEFSQRAFLNDKMDLAKANAIQSLINAKSEGAVKILARQMRGELSLYVNELRDELVKTLAFVETSIDYADDDLPSDILSQTKNLLTQNHAKLERIVSISKSRQGLIDGFKIAIIGKPNVGKSSILNALLAYERAIISDEAGTTRDRIEESLNIGTHLVRIIDTAGIRKNAGAVESIGIGYSLKAIDEADIILAIFDGSNLSDEQDERILELLKDSKKQIFYILNKSDLGVKFEKNLPNAMQISAKNSTEILVKTLEEYLNLQDSDELILNSNLQITACINAINAISNAINLLNESELELFAYEINSAITSISFITKPFKRDEILDEMFSNFCLGK</sequence>
<dbReference type="NCBIfam" id="TIGR00231">
    <property type="entry name" value="small_GTP"/>
    <property type="match status" value="1"/>
</dbReference>
<comment type="cofactor">
    <cofactor evidence="6">
        <name>K(+)</name>
        <dbReference type="ChEBI" id="CHEBI:29103"/>
    </cofactor>
    <text evidence="6">Binds 1 potassium ion per subunit.</text>
</comment>
<comment type="caution">
    <text evidence="6">Lacks conserved residue(s) required for the propagation of feature annotation.</text>
</comment>
<feature type="binding site" evidence="6">
    <location>
        <position position="253"/>
    </location>
    <ligand>
        <name>Mg(2+)</name>
        <dbReference type="ChEBI" id="CHEBI:18420"/>
    </ligand>
</feature>
<dbReference type="CDD" id="cd04164">
    <property type="entry name" value="trmE"/>
    <property type="match status" value="1"/>
</dbReference>
<feature type="binding site" evidence="6">
    <location>
        <position position="232"/>
    </location>
    <ligand>
        <name>Mg(2+)</name>
        <dbReference type="ChEBI" id="CHEBI:18420"/>
    </ligand>
</feature>
<dbReference type="PRINTS" id="PR00326">
    <property type="entry name" value="GTP1OBG"/>
</dbReference>
<keyword evidence="3 6" id="KW-0547">Nucleotide-binding</keyword>
<dbReference type="Gene3D" id="3.40.50.300">
    <property type="entry name" value="P-loop containing nucleotide triphosphate hydrolases"/>
    <property type="match status" value="1"/>
</dbReference>
<evidence type="ECO:0000313" key="10">
    <source>
        <dbReference type="Proteomes" id="UP000503264"/>
    </source>
</evidence>
<evidence type="ECO:0000256" key="1">
    <source>
        <dbReference type="ARBA" id="ARBA00011043"/>
    </source>
</evidence>
<dbReference type="NCBIfam" id="TIGR00450">
    <property type="entry name" value="mnmE_trmE_thdF"/>
    <property type="match status" value="1"/>
</dbReference>
<dbReference type="AlphaFoldDB" id="A0A6G5QIJ4"/>
<gene>
    <name evidence="6 9" type="primary">mnmE</name>
    <name evidence="6" type="synonym">trmE</name>
    <name evidence="9" type="ORF">CMUC_1685</name>
</gene>
<feature type="binding site" evidence="6">
    <location>
        <begin position="272"/>
        <end position="275"/>
    </location>
    <ligand>
        <name>GTP</name>
        <dbReference type="ChEBI" id="CHEBI:37565"/>
    </ligand>
</feature>
<dbReference type="PANTHER" id="PTHR42714">
    <property type="entry name" value="TRNA MODIFICATION GTPASE GTPBP3"/>
    <property type="match status" value="1"/>
</dbReference>
<dbReference type="SUPFAM" id="SSF52540">
    <property type="entry name" value="P-loop containing nucleoside triphosphate hydrolases"/>
    <property type="match status" value="1"/>
</dbReference>
<comment type="subcellular location">
    <subcellularLocation>
        <location evidence="6">Cytoplasm</location>
    </subcellularLocation>
</comment>
<evidence type="ECO:0000313" key="9">
    <source>
        <dbReference type="EMBL" id="QCD45434.1"/>
    </source>
</evidence>
<keyword evidence="10" id="KW-1185">Reference proteome</keyword>
<dbReference type="InterPro" id="IPR027266">
    <property type="entry name" value="TrmE/GcvT-like"/>
</dbReference>
<evidence type="ECO:0000256" key="5">
    <source>
        <dbReference type="ARBA" id="ARBA00023134"/>
    </source>
</evidence>
<dbReference type="PROSITE" id="PS51709">
    <property type="entry name" value="G_TRME"/>
    <property type="match status" value="1"/>
</dbReference>
<keyword evidence="5 6" id="KW-0342">GTP-binding</keyword>
<feature type="binding site" evidence="6">
    <location>
        <position position="25"/>
    </location>
    <ligand>
        <name>(6S)-5-formyl-5,6,7,8-tetrahydrofolate</name>
        <dbReference type="ChEBI" id="CHEBI:57457"/>
    </ligand>
</feature>
<evidence type="ECO:0000256" key="3">
    <source>
        <dbReference type="ARBA" id="ARBA00022741"/>
    </source>
</evidence>
<dbReference type="InterPro" id="IPR006073">
    <property type="entry name" value="GTP-bd"/>
</dbReference>
<dbReference type="SUPFAM" id="SSF103025">
    <property type="entry name" value="Folate-binding domain"/>
    <property type="match status" value="1"/>
</dbReference>
<dbReference type="Gene3D" id="1.20.120.430">
    <property type="entry name" value="tRNA modification GTPase MnmE domain 2"/>
    <property type="match status" value="1"/>
</dbReference>